<protein>
    <submittedName>
        <fullName evidence="6">BI2L2 protein</fullName>
    </submittedName>
</protein>
<dbReference type="GO" id="GO:0051017">
    <property type="term" value="P:actin filament bundle assembly"/>
    <property type="evidence" value="ECO:0007669"/>
    <property type="project" value="TreeGrafter"/>
</dbReference>
<evidence type="ECO:0000256" key="3">
    <source>
        <dbReference type="SAM" id="MobiDB-lite"/>
    </source>
</evidence>
<evidence type="ECO:0000256" key="2">
    <source>
        <dbReference type="PROSITE-ProRule" id="PRU00192"/>
    </source>
</evidence>
<accession>A0A8X8BNF8</accession>
<feature type="compositionally biased region" description="Low complexity" evidence="3">
    <location>
        <begin position="376"/>
        <end position="386"/>
    </location>
</feature>
<dbReference type="PROSITE" id="PS51338">
    <property type="entry name" value="IMD"/>
    <property type="match status" value="1"/>
</dbReference>
<proteinExistence type="predicted"/>
<dbReference type="PANTHER" id="PTHR14206">
    <property type="entry name" value="BRAIN-SPECIFIC ANGIOGENESIS INHIBITOR 1-ASSOCIATED PROTEIN 2"/>
    <property type="match status" value="1"/>
</dbReference>
<dbReference type="PANTHER" id="PTHR14206:SF5">
    <property type="entry name" value="BRAIN-SPECIFIC ANGIOGENESIS INHIBITOR 1-ASSOCIATED PROTEIN 2-LIKE PROTEIN 2"/>
    <property type="match status" value="1"/>
</dbReference>
<name>A0A8X8BNF8_POLSE</name>
<feature type="domain" description="SH3" evidence="4">
    <location>
        <begin position="283"/>
        <end position="346"/>
    </location>
</feature>
<reference evidence="6 7" key="1">
    <citation type="journal article" date="2021" name="Cell">
        <title>Tracing the genetic footprints of vertebrate landing in non-teleost ray-finned fishes.</title>
        <authorList>
            <person name="Bi X."/>
            <person name="Wang K."/>
            <person name="Yang L."/>
            <person name="Pan H."/>
            <person name="Jiang H."/>
            <person name="Wei Q."/>
            <person name="Fang M."/>
            <person name="Yu H."/>
            <person name="Zhu C."/>
            <person name="Cai Y."/>
            <person name="He Y."/>
            <person name="Gan X."/>
            <person name="Zeng H."/>
            <person name="Yu D."/>
            <person name="Zhu Y."/>
            <person name="Jiang H."/>
            <person name="Qiu Q."/>
            <person name="Yang H."/>
            <person name="Zhang Y.E."/>
            <person name="Wang W."/>
            <person name="Zhu M."/>
            <person name="He S."/>
            <person name="Zhang G."/>
        </authorList>
    </citation>
    <scope>NUCLEOTIDE SEQUENCE [LARGE SCALE GENOMIC DNA]</scope>
    <source>
        <strain evidence="6">Bchr_013</strain>
    </source>
</reference>
<feature type="non-terminal residue" evidence="6">
    <location>
        <position position="1"/>
    </location>
</feature>
<evidence type="ECO:0000259" key="5">
    <source>
        <dbReference type="PROSITE" id="PS51338"/>
    </source>
</evidence>
<keyword evidence="1 2" id="KW-0728">SH3 domain</keyword>
<dbReference type="Gene3D" id="2.30.30.40">
    <property type="entry name" value="SH3 Domains"/>
    <property type="match status" value="1"/>
</dbReference>
<dbReference type="Pfam" id="PF08397">
    <property type="entry name" value="IMD"/>
    <property type="match status" value="1"/>
</dbReference>
<dbReference type="SUPFAM" id="SSF103657">
    <property type="entry name" value="BAR/IMD domain-like"/>
    <property type="match status" value="1"/>
</dbReference>
<dbReference type="EMBL" id="JAATIS010003638">
    <property type="protein sequence ID" value="KAG2464548.1"/>
    <property type="molecule type" value="Genomic_DNA"/>
</dbReference>
<dbReference type="GO" id="GO:0051764">
    <property type="term" value="P:actin crosslink formation"/>
    <property type="evidence" value="ECO:0007669"/>
    <property type="project" value="TreeGrafter"/>
</dbReference>
<evidence type="ECO:0000313" key="7">
    <source>
        <dbReference type="Proteomes" id="UP000886611"/>
    </source>
</evidence>
<dbReference type="InterPro" id="IPR027267">
    <property type="entry name" value="AH/BAR_dom_sf"/>
</dbReference>
<feature type="compositionally biased region" description="Basic and acidic residues" evidence="3">
    <location>
        <begin position="403"/>
        <end position="421"/>
    </location>
</feature>
<feature type="region of interest" description="Disordered" evidence="3">
    <location>
        <begin position="376"/>
        <end position="450"/>
    </location>
</feature>
<dbReference type="InterPro" id="IPR001452">
    <property type="entry name" value="SH3_domain"/>
</dbReference>
<dbReference type="Proteomes" id="UP000886611">
    <property type="component" value="Unassembled WGS sequence"/>
</dbReference>
<dbReference type="GO" id="GO:0030838">
    <property type="term" value="P:positive regulation of actin filament polymerization"/>
    <property type="evidence" value="ECO:0007669"/>
    <property type="project" value="TreeGrafter"/>
</dbReference>
<evidence type="ECO:0000259" key="4">
    <source>
        <dbReference type="PROSITE" id="PS50002"/>
    </source>
</evidence>
<gene>
    <name evidence="6" type="primary">Baiap2l2</name>
    <name evidence="6" type="ORF">GTO96_0002439</name>
</gene>
<dbReference type="AlphaFoldDB" id="A0A8X8BNF8"/>
<dbReference type="GO" id="GO:0005829">
    <property type="term" value="C:cytosol"/>
    <property type="evidence" value="ECO:0007669"/>
    <property type="project" value="TreeGrafter"/>
</dbReference>
<keyword evidence="7" id="KW-1185">Reference proteome</keyword>
<comment type="caution">
    <text evidence="6">The sequence shown here is derived from an EMBL/GenBank/DDBJ whole genome shotgun (WGS) entry which is preliminary data.</text>
</comment>
<dbReference type="SMART" id="SM00326">
    <property type="entry name" value="SH3"/>
    <property type="match status" value="1"/>
</dbReference>
<dbReference type="PROSITE" id="PS50002">
    <property type="entry name" value="SH3"/>
    <property type="match status" value="1"/>
</dbReference>
<dbReference type="InterPro" id="IPR036028">
    <property type="entry name" value="SH3-like_dom_sf"/>
</dbReference>
<dbReference type="Gene3D" id="1.20.1270.60">
    <property type="entry name" value="Arfaptin homology (AH) domain/BAR domain"/>
    <property type="match status" value="1"/>
</dbReference>
<dbReference type="SUPFAM" id="SSF50044">
    <property type="entry name" value="SH3-domain"/>
    <property type="match status" value="1"/>
</dbReference>
<feature type="compositionally biased region" description="Pro residues" evidence="3">
    <location>
        <begin position="387"/>
        <end position="399"/>
    </location>
</feature>
<feature type="domain" description="IMD" evidence="5">
    <location>
        <begin position="57"/>
        <end position="283"/>
    </location>
</feature>
<dbReference type="Pfam" id="PF14604">
    <property type="entry name" value="SH3_9"/>
    <property type="match status" value="1"/>
</dbReference>
<feature type="non-terminal residue" evidence="6">
    <location>
        <position position="450"/>
    </location>
</feature>
<feature type="compositionally biased region" description="Low complexity" evidence="3">
    <location>
        <begin position="262"/>
        <end position="276"/>
    </location>
</feature>
<organism evidence="6 7">
    <name type="scientific">Polypterus senegalus</name>
    <name type="common">Senegal bichir</name>
    <dbReference type="NCBI Taxonomy" id="55291"/>
    <lineage>
        <taxon>Eukaryota</taxon>
        <taxon>Metazoa</taxon>
        <taxon>Chordata</taxon>
        <taxon>Craniata</taxon>
        <taxon>Vertebrata</taxon>
        <taxon>Euteleostomi</taxon>
        <taxon>Actinopterygii</taxon>
        <taxon>Polypteriformes</taxon>
        <taxon>Polypteridae</taxon>
        <taxon>Polypterus</taxon>
    </lineage>
</organism>
<evidence type="ECO:0000313" key="6">
    <source>
        <dbReference type="EMBL" id="KAG2464548.1"/>
    </source>
</evidence>
<dbReference type="InterPro" id="IPR013606">
    <property type="entry name" value="I-BAR_dom"/>
</dbReference>
<dbReference type="InterPro" id="IPR027681">
    <property type="entry name" value="IRSp53/IRTKS/Pinkbar"/>
</dbReference>
<dbReference type="GO" id="GO:0007009">
    <property type="term" value="P:plasma membrane organization"/>
    <property type="evidence" value="ECO:0007669"/>
    <property type="project" value="InterPro"/>
</dbReference>
<dbReference type="GO" id="GO:0005654">
    <property type="term" value="C:nucleoplasm"/>
    <property type="evidence" value="ECO:0007669"/>
    <property type="project" value="TreeGrafter"/>
</dbReference>
<sequence length="450" mass="49920">MDIGVLLHSPAGYRGGLQGTLQGGTSIFIARKYSLITGTEGMKYFQAEEEEVFIGPRTLVAASNAYYGVLGKVGQQALQSVSSRTLVLHPVANFVPFLLSRGDILIQISENQRRLTSDLDGVFRWFHGEVLQEMDRNVKLDRDYIAGSKRRYEMEVRNRASALEKQNSQLWGEKRRGRSQHEVQDLIETLEREAQVFLRESLREAEKEELRRYRFLAEKHCGLIQSLLYLINKNGASLQQQAEVWRERVNETRSGSHLRPAGRSSHSGIRSRSGSLGNSLELREGEQVQALVSHDAGTNVTLLSFSSGDVLTVLVPEAQNGWLYGQLDGTSSQGWFPAAYVQALRLSPGDSVGSRTPTMRSSHSTGDLLSQVASLLASGSSSNGISPPAPPPLPRPITPTPTRKTEDVQEDKVSQRQDHHPQLFPRGTNPFATVKLRPTVTNDRSAPRIK</sequence>
<feature type="region of interest" description="Disordered" evidence="3">
    <location>
        <begin position="249"/>
        <end position="276"/>
    </location>
</feature>
<evidence type="ECO:0000256" key="1">
    <source>
        <dbReference type="ARBA" id="ARBA00022443"/>
    </source>
</evidence>